<dbReference type="InterPro" id="IPR055360">
    <property type="entry name" value="bAvd"/>
</dbReference>
<protein>
    <recommendedName>
        <fullName evidence="3">Four helix bundle protein</fullName>
    </recommendedName>
</protein>
<reference evidence="1 2" key="1">
    <citation type="journal article" date="2016" name="Nat. Commun.">
        <title>Thousands of microbial genomes shed light on interconnected biogeochemical processes in an aquifer system.</title>
        <authorList>
            <person name="Anantharaman K."/>
            <person name="Brown C.T."/>
            <person name="Hug L.A."/>
            <person name="Sharon I."/>
            <person name="Castelle C.J."/>
            <person name="Probst A.J."/>
            <person name="Thomas B.C."/>
            <person name="Singh A."/>
            <person name="Wilkins M.J."/>
            <person name="Karaoz U."/>
            <person name="Brodie E.L."/>
            <person name="Williams K.H."/>
            <person name="Hubbard S.S."/>
            <person name="Banfield J.F."/>
        </authorList>
    </citation>
    <scope>NUCLEOTIDE SEQUENCE [LARGE SCALE GENOMIC DNA]</scope>
</reference>
<dbReference type="CDD" id="cd16376">
    <property type="entry name" value="Avd_like"/>
    <property type="match status" value="1"/>
</dbReference>
<accession>A0A1G2D809</accession>
<comment type="caution">
    <text evidence="1">The sequence shown here is derived from an EMBL/GenBank/DDBJ whole genome shotgun (WGS) entry which is preliminary data.</text>
</comment>
<sequence length="62" mass="7039">MRQAIRKADTLKILLLVLWETKSLENKKYIALSVKLDEVGRMLGGWSGQIVRQNSPTKVGEK</sequence>
<proteinExistence type="predicted"/>
<evidence type="ECO:0008006" key="3">
    <source>
        <dbReference type="Google" id="ProtNLM"/>
    </source>
</evidence>
<dbReference type="EMBL" id="MHLL01000016">
    <property type="protein sequence ID" value="OGZ09756.1"/>
    <property type="molecule type" value="Genomic_DNA"/>
</dbReference>
<evidence type="ECO:0000313" key="1">
    <source>
        <dbReference type="EMBL" id="OGZ09756.1"/>
    </source>
</evidence>
<organism evidence="1 2">
    <name type="scientific">Candidatus Lloydbacteria bacterium RIFCSPHIGHO2_02_FULL_50_13</name>
    <dbReference type="NCBI Taxonomy" id="1798661"/>
    <lineage>
        <taxon>Bacteria</taxon>
        <taxon>Candidatus Lloydiibacteriota</taxon>
    </lineage>
</organism>
<evidence type="ECO:0000313" key="2">
    <source>
        <dbReference type="Proteomes" id="UP000177996"/>
    </source>
</evidence>
<gene>
    <name evidence="1" type="ORF">A3D65_05520</name>
</gene>
<dbReference type="AlphaFoldDB" id="A0A1G2D809"/>
<name>A0A1G2D809_9BACT</name>
<dbReference type="InterPro" id="IPR036583">
    <property type="entry name" value="23S_rRNA_IVS_sf"/>
</dbReference>
<dbReference type="Gene3D" id="1.20.1440.60">
    <property type="entry name" value="23S rRNA-intervening sequence"/>
    <property type="match status" value="1"/>
</dbReference>
<dbReference type="Proteomes" id="UP000177996">
    <property type="component" value="Unassembled WGS sequence"/>
</dbReference>